<keyword evidence="3" id="KW-1185">Reference proteome</keyword>
<name>A0A6C0PAW2_9BACL</name>
<dbReference type="AlphaFoldDB" id="A0A6C0PAW2"/>
<evidence type="ECO:0000256" key="1">
    <source>
        <dbReference type="SAM" id="Phobius"/>
    </source>
</evidence>
<protein>
    <submittedName>
        <fullName evidence="2">Uncharacterized protein</fullName>
    </submittedName>
</protein>
<reference evidence="2 3" key="1">
    <citation type="submission" date="2020-02" db="EMBL/GenBank/DDBJ databases">
        <title>Paenibacillus sp. nov., isolated from rhizosphere soil of tomato.</title>
        <authorList>
            <person name="Weon H.-Y."/>
            <person name="Lee S.A."/>
        </authorList>
    </citation>
    <scope>NUCLEOTIDE SEQUENCE [LARGE SCALE GENOMIC DNA]</scope>
    <source>
        <strain evidence="2 3">14171R-81</strain>
        <plasmid evidence="2 3">unnamed2</plasmid>
    </source>
</reference>
<organism evidence="2 3">
    <name type="scientific">Paenibacillus rhizovicinus</name>
    <dbReference type="NCBI Taxonomy" id="2704463"/>
    <lineage>
        <taxon>Bacteria</taxon>
        <taxon>Bacillati</taxon>
        <taxon>Bacillota</taxon>
        <taxon>Bacilli</taxon>
        <taxon>Bacillales</taxon>
        <taxon>Paenibacillaceae</taxon>
        <taxon>Paenibacillus</taxon>
    </lineage>
</organism>
<accession>A0A6C0PAW2</accession>
<proteinExistence type="predicted"/>
<dbReference type="EMBL" id="CP048288">
    <property type="protein sequence ID" value="QHW35720.1"/>
    <property type="molecule type" value="Genomic_DNA"/>
</dbReference>
<gene>
    <name evidence="2" type="ORF">GZH47_33035</name>
</gene>
<feature type="transmembrane region" description="Helical" evidence="1">
    <location>
        <begin position="33"/>
        <end position="50"/>
    </location>
</feature>
<keyword evidence="2" id="KW-0614">Plasmid</keyword>
<evidence type="ECO:0000313" key="2">
    <source>
        <dbReference type="EMBL" id="QHW35720.1"/>
    </source>
</evidence>
<dbReference type="KEGG" id="prz:GZH47_33035"/>
<dbReference type="Proteomes" id="UP000479114">
    <property type="component" value="Plasmid unnamed2"/>
</dbReference>
<geneLocation type="plasmid" evidence="2 3">
    <name>unnamed2</name>
</geneLocation>
<evidence type="ECO:0000313" key="3">
    <source>
        <dbReference type="Proteomes" id="UP000479114"/>
    </source>
</evidence>
<sequence>MTNAIKMTCAIFVIIFLAPTVIPAILGIVAALVPALLCVLAVWLVYRMFFKKRVVSKPQVLPVIIREVQRMMKK</sequence>
<keyword evidence="1" id="KW-0472">Membrane</keyword>
<dbReference type="RefSeq" id="WP_162645854.1">
    <property type="nucleotide sequence ID" value="NZ_CP048288.1"/>
</dbReference>
<keyword evidence="1" id="KW-0812">Transmembrane</keyword>
<keyword evidence="1" id="KW-1133">Transmembrane helix</keyword>